<evidence type="ECO:0000256" key="1">
    <source>
        <dbReference type="SAM" id="MobiDB-lite"/>
    </source>
</evidence>
<dbReference type="AlphaFoldDB" id="A0A5B0QSG7"/>
<accession>A0A5B0QSG7</accession>
<organism evidence="2 3">
    <name type="scientific">Puccinia graminis f. sp. tritici</name>
    <dbReference type="NCBI Taxonomy" id="56615"/>
    <lineage>
        <taxon>Eukaryota</taxon>
        <taxon>Fungi</taxon>
        <taxon>Dikarya</taxon>
        <taxon>Basidiomycota</taxon>
        <taxon>Pucciniomycotina</taxon>
        <taxon>Pucciniomycetes</taxon>
        <taxon>Pucciniales</taxon>
        <taxon>Pucciniaceae</taxon>
        <taxon>Puccinia</taxon>
    </lineage>
</organism>
<evidence type="ECO:0000313" key="3">
    <source>
        <dbReference type="Proteomes" id="UP000324748"/>
    </source>
</evidence>
<comment type="caution">
    <text evidence="2">The sequence shown here is derived from an EMBL/GenBank/DDBJ whole genome shotgun (WGS) entry which is preliminary data.</text>
</comment>
<dbReference type="Proteomes" id="UP000324748">
    <property type="component" value="Unassembled WGS sequence"/>
</dbReference>
<evidence type="ECO:0000313" key="2">
    <source>
        <dbReference type="EMBL" id="KAA1116176.1"/>
    </source>
</evidence>
<sequence length="398" mass="45003">MSDHNAENHISKPQSTNEMDHLSSEDSDVQLPHRCSSLSRSIVEFSKFMMGGTGASFQLPPPPTPEELQAWKGWVAQRQAKVNGHHEAKECAPETDAINVVDKINQNIQPRETPIHYQSAPRPANCGIANLYKILCDRQFQSNGFSRITFEWEKSSLKKSEWNSATADILADQWGNWYIQNRLFSTKANHNINARAIIGRWLRSASRIPARQSQNEDRTSEEIALINKARSEAAEGRRKNRSTVAAIRRKTAETVFSRTSYKWESLITSDTVSDFEESDDPADPPTRILPFWRSKVLGDFMRALDLASYQLAGPSDKHQVSAFLARNGSREANEDDTSTESVPGCLPEEAFSKQFWTDTSELERRQLEIYNPPARFGATDTRNISHMLTAVQKVTHKP</sequence>
<protein>
    <submittedName>
        <fullName evidence="2">Uncharacterized protein</fullName>
    </submittedName>
</protein>
<dbReference type="OrthoDB" id="2498175at2759"/>
<feature type="compositionally biased region" description="Basic and acidic residues" evidence="1">
    <location>
        <begin position="1"/>
        <end position="10"/>
    </location>
</feature>
<reference evidence="2 3" key="1">
    <citation type="submission" date="2019-05" db="EMBL/GenBank/DDBJ databases">
        <title>Emergence of the Ug99 lineage of the wheat stem rust pathogen through somatic hybridization.</title>
        <authorList>
            <person name="Li F."/>
            <person name="Upadhyaya N.M."/>
            <person name="Sperschneider J."/>
            <person name="Matny O."/>
            <person name="Nguyen-Phuc H."/>
            <person name="Mago R."/>
            <person name="Raley C."/>
            <person name="Miller M.E."/>
            <person name="Silverstein K.A.T."/>
            <person name="Henningsen E."/>
            <person name="Hirsch C.D."/>
            <person name="Visser B."/>
            <person name="Pretorius Z.A."/>
            <person name="Steffenson B.J."/>
            <person name="Schwessinger B."/>
            <person name="Dodds P.N."/>
            <person name="Figueroa M."/>
        </authorList>
    </citation>
    <scope>NUCLEOTIDE SEQUENCE [LARGE SCALE GENOMIC DNA]</scope>
    <source>
        <strain evidence="2">21-0</strain>
    </source>
</reference>
<keyword evidence="3" id="KW-1185">Reference proteome</keyword>
<gene>
    <name evidence="2" type="ORF">PGT21_003574</name>
</gene>
<name>A0A5B0QSG7_PUCGR</name>
<dbReference type="EMBL" id="VSWC01000003">
    <property type="protein sequence ID" value="KAA1116176.1"/>
    <property type="molecule type" value="Genomic_DNA"/>
</dbReference>
<feature type="region of interest" description="Disordered" evidence="1">
    <location>
        <begin position="1"/>
        <end position="31"/>
    </location>
</feature>
<proteinExistence type="predicted"/>